<comment type="caution">
    <text evidence="2">The sequence shown here is derived from an EMBL/GenBank/DDBJ whole genome shotgun (WGS) entry which is preliminary data.</text>
</comment>
<dbReference type="Proteomes" id="UP000701853">
    <property type="component" value="Chromosome 8"/>
</dbReference>
<accession>A0A8J5YPK2</accession>
<dbReference type="AlphaFoldDB" id="A0A8J5YPK2"/>
<name>A0A8J5YPK2_9ROSI</name>
<dbReference type="PANTHER" id="PTHR11439">
    <property type="entry name" value="GAG-POL-RELATED RETROTRANSPOSON"/>
    <property type="match status" value="1"/>
</dbReference>
<gene>
    <name evidence="2" type="ORF">CXB51_019664</name>
</gene>
<evidence type="ECO:0000313" key="3">
    <source>
        <dbReference type="Proteomes" id="UP000701853"/>
    </source>
</evidence>
<dbReference type="InterPro" id="IPR013103">
    <property type="entry name" value="RVT_2"/>
</dbReference>
<protein>
    <recommendedName>
        <fullName evidence="1">Reverse transcriptase Ty1/copia-type domain-containing protein</fullName>
    </recommendedName>
</protein>
<dbReference type="Pfam" id="PF07727">
    <property type="entry name" value="RVT_2"/>
    <property type="match status" value="1"/>
</dbReference>
<dbReference type="PANTHER" id="PTHR11439:SF440">
    <property type="entry name" value="INTEGRASE CATALYTIC DOMAIN-CONTAINING PROTEIN"/>
    <property type="match status" value="1"/>
</dbReference>
<keyword evidence="3" id="KW-1185">Reference proteome</keyword>
<evidence type="ECO:0000313" key="2">
    <source>
        <dbReference type="EMBL" id="KAG8486327.1"/>
    </source>
</evidence>
<organism evidence="2 3">
    <name type="scientific">Gossypium anomalum</name>
    <dbReference type="NCBI Taxonomy" id="47600"/>
    <lineage>
        <taxon>Eukaryota</taxon>
        <taxon>Viridiplantae</taxon>
        <taxon>Streptophyta</taxon>
        <taxon>Embryophyta</taxon>
        <taxon>Tracheophyta</taxon>
        <taxon>Spermatophyta</taxon>
        <taxon>Magnoliopsida</taxon>
        <taxon>eudicotyledons</taxon>
        <taxon>Gunneridae</taxon>
        <taxon>Pentapetalae</taxon>
        <taxon>rosids</taxon>
        <taxon>malvids</taxon>
        <taxon>Malvales</taxon>
        <taxon>Malvaceae</taxon>
        <taxon>Malvoideae</taxon>
        <taxon>Gossypium</taxon>
    </lineage>
</organism>
<proteinExistence type="predicted"/>
<evidence type="ECO:0000259" key="1">
    <source>
        <dbReference type="Pfam" id="PF07727"/>
    </source>
</evidence>
<dbReference type="CDD" id="cd09272">
    <property type="entry name" value="RNase_HI_RT_Ty1"/>
    <property type="match status" value="1"/>
</dbReference>
<reference evidence="2 3" key="1">
    <citation type="journal article" date="2021" name="bioRxiv">
        <title>The Gossypium anomalum genome as a resource for cotton improvement and evolutionary analysis of hybrid incompatibility.</title>
        <authorList>
            <person name="Grover C.E."/>
            <person name="Yuan D."/>
            <person name="Arick M.A."/>
            <person name="Miller E.R."/>
            <person name="Hu G."/>
            <person name="Peterson D.G."/>
            <person name="Wendel J.F."/>
            <person name="Udall J.A."/>
        </authorList>
    </citation>
    <scope>NUCLEOTIDE SEQUENCE [LARGE SCALE GENOMIC DNA]</scope>
    <source>
        <strain evidence="2">JFW-Udall</strain>
        <tissue evidence="2">Leaf</tissue>
    </source>
</reference>
<feature type="domain" description="Reverse transcriptase Ty1/copia-type" evidence="1">
    <location>
        <begin position="8"/>
        <end position="127"/>
    </location>
</feature>
<sequence>MKADGTIDKFKARLVIKGYKQKEGIDYFDTYSHVSRITSIRMALAIAALRNLEVHQIDVKTTFLNGDLDEEIYMEQLQGHVALGQNSDRYKSIFVQNKKKFKHIHKQSRENHWKTIVRVLRYLRYTRNYRLHYSRDPAVLEGFSDASWISNIQDTKGISGYIFSLEGGVVSWKSSRKMIITRSTMEFEFVALDKSGEEIEWLRNFLKDIPE</sequence>
<dbReference type="OrthoDB" id="997752at2759"/>
<dbReference type="EMBL" id="JAHUZN010000008">
    <property type="protein sequence ID" value="KAG8486327.1"/>
    <property type="molecule type" value="Genomic_DNA"/>
</dbReference>